<feature type="binding site" evidence="10">
    <location>
        <position position="240"/>
    </location>
    <ligand>
        <name>substrate</name>
    </ligand>
</feature>
<dbReference type="InterPro" id="IPR006222">
    <property type="entry name" value="GCVT_N"/>
</dbReference>
<dbReference type="Gene3D" id="4.10.1250.10">
    <property type="entry name" value="Aminomethyltransferase fragment"/>
    <property type="match status" value="1"/>
</dbReference>
<dbReference type="NCBIfam" id="TIGR00528">
    <property type="entry name" value="gcvT"/>
    <property type="match status" value="1"/>
</dbReference>
<dbReference type="Pfam" id="PF01571">
    <property type="entry name" value="GCV_T"/>
    <property type="match status" value="1"/>
</dbReference>
<comment type="catalytic activity">
    <reaction evidence="9 11">
        <text>N(6)-[(R)-S(8)-aminomethyldihydrolipoyl]-L-lysyl-[protein] + (6S)-5,6,7,8-tetrahydrofolate = N(6)-[(R)-dihydrolipoyl]-L-lysyl-[protein] + (6R)-5,10-methylene-5,6,7,8-tetrahydrofolate + NH4(+)</text>
        <dbReference type="Rhea" id="RHEA:16945"/>
        <dbReference type="Rhea" id="RHEA-COMP:10475"/>
        <dbReference type="Rhea" id="RHEA-COMP:10492"/>
        <dbReference type="ChEBI" id="CHEBI:15636"/>
        <dbReference type="ChEBI" id="CHEBI:28938"/>
        <dbReference type="ChEBI" id="CHEBI:57453"/>
        <dbReference type="ChEBI" id="CHEBI:83100"/>
        <dbReference type="ChEBI" id="CHEBI:83143"/>
        <dbReference type="EC" id="2.1.2.10"/>
    </reaction>
</comment>
<dbReference type="GO" id="GO:0006546">
    <property type="term" value="P:glycine catabolic process"/>
    <property type="evidence" value="ECO:0007669"/>
    <property type="project" value="InterPro"/>
</dbReference>
<dbReference type="InterPro" id="IPR013977">
    <property type="entry name" value="GcvT_C"/>
</dbReference>
<dbReference type="GO" id="GO:0004047">
    <property type="term" value="F:aminomethyltransferase activity"/>
    <property type="evidence" value="ECO:0007669"/>
    <property type="project" value="UniProtKB-EC"/>
</dbReference>
<evidence type="ECO:0000256" key="2">
    <source>
        <dbReference type="ARBA" id="ARBA00004173"/>
    </source>
</evidence>
<dbReference type="FunFam" id="3.30.1360.120:FF:000014">
    <property type="entry name" value="Aminomethyltransferase"/>
    <property type="match status" value="1"/>
</dbReference>
<dbReference type="Gene3D" id="2.40.30.110">
    <property type="entry name" value="Aminomethyltransferase beta-barrel domains"/>
    <property type="match status" value="1"/>
</dbReference>
<dbReference type="PANTHER" id="PTHR43757">
    <property type="entry name" value="AMINOMETHYLTRANSFERASE"/>
    <property type="match status" value="1"/>
</dbReference>
<dbReference type="OMA" id="MPVQYPA"/>
<dbReference type="GO" id="GO:0008483">
    <property type="term" value="F:transaminase activity"/>
    <property type="evidence" value="ECO:0007669"/>
    <property type="project" value="UniProtKB-KW"/>
</dbReference>
<evidence type="ECO:0000259" key="13">
    <source>
        <dbReference type="Pfam" id="PF08669"/>
    </source>
</evidence>
<keyword evidence="6 11" id="KW-0808">Transferase</keyword>
<keyword evidence="8 11" id="KW-0496">Mitochondrion</keyword>
<evidence type="ECO:0000256" key="10">
    <source>
        <dbReference type="PIRSR" id="PIRSR006487-1"/>
    </source>
</evidence>
<dbReference type="PANTHER" id="PTHR43757:SF16">
    <property type="entry name" value="AMINOMETHYLTRANSFERASE, MITOCHONDRIAL"/>
    <property type="match status" value="1"/>
</dbReference>
<evidence type="ECO:0000256" key="4">
    <source>
        <dbReference type="ARBA" id="ARBA00011690"/>
    </source>
</evidence>
<comment type="subcellular location">
    <subcellularLocation>
        <location evidence="2 11">Mitochondrion</location>
    </subcellularLocation>
</comment>
<evidence type="ECO:0000313" key="14">
    <source>
        <dbReference type="EMBL" id="SSX20013.1"/>
    </source>
</evidence>
<dbReference type="InterPro" id="IPR006223">
    <property type="entry name" value="GcvT"/>
</dbReference>
<gene>
    <name evidence="14" type="primary">CSON000206</name>
</gene>
<dbReference type="FunFam" id="3.30.70.1400:FF:000001">
    <property type="entry name" value="Aminomethyltransferase"/>
    <property type="match status" value="1"/>
</dbReference>
<reference evidence="14" key="1">
    <citation type="submission" date="2018-07" db="EMBL/GenBank/DDBJ databases">
        <authorList>
            <person name="Quirk P.G."/>
            <person name="Krulwich T.A."/>
        </authorList>
    </citation>
    <scope>NUCLEOTIDE SEQUENCE</scope>
</reference>
<comment type="similarity">
    <text evidence="3 11">Belongs to the GcvT family.</text>
</comment>
<sequence length="414" mass="44947">MLIRSLQRSYSPISIQLRRALATTSVLKAHEASKTSPEKTSLYDFHVKNKGKVVDFAGYLLPVQYDDLSISASHLHTRKNASVFDVSHMLQTYIRGKDAIACFESICTADLQGMQNGNGSLTVFTNPSGGILDDLIVSRVADDVLYVVSNAACKAQDKEIMKCAVDSFKSQGKSVDIEFLETSDRALLALQGPSAMTALQELTKIPLKDLFFMQTVVSEVAGTNECRITRCGYTGEDGFEISIPAEKSVHVAEALLNTESGNVKLAGLGARDSLRLEAGLCLYGSDIDTTTSPIEAALAWLVAKRRRAEANFPGAETVLKHLKDGCSRRRVGFRMTSGPPARHGTKIVVNGEDVGEITSGCPSPSLGGSVAMGYIKDEFKKVGTKVELKIRDKLFGSEVTKMPFVTSNYYQKPK</sequence>
<name>A0A336LTL8_CULSO</name>
<evidence type="ECO:0000256" key="7">
    <source>
        <dbReference type="ARBA" id="ARBA00022946"/>
    </source>
</evidence>
<dbReference type="Gene3D" id="3.30.1360.120">
    <property type="entry name" value="Probable tRNA modification gtpase trme, domain 1"/>
    <property type="match status" value="1"/>
</dbReference>
<feature type="domain" description="GCVT N-terminal" evidence="12">
    <location>
        <begin position="42"/>
        <end position="304"/>
    </location>
</feature>
<protein>
    <recommendedName>
        <fullName evidence="11">Aminomethyltransferase</fullName>
        <ecNumber evidence="11">2.1.2.10</ecNumber>
    </recommendedName>
    <alternativeName>
        <fullName evidence="11">Glycine cleavage system T protein</fullName>
    </alternativeName>
</protein>
<comment type="function">
    <text evidence="1 11">The glycine cleavage system catalyzes the degradation of glycine.</text>
</comment>
<proteinExistence type="inferred from homology"/>
<evidence type="ECO:0000256" key="9">
    <source>
        <dbReference type="ARBA" id="ARBA00047665"/>
    </source>
</evidence>
<dbReference type="Pfam" id="PF08669">
    <property type="entry name" value="GCV_T_C"/>
    <property type="match status" value="1"/>
</dbReference>
<dbReference type="NCBIfam" id="NF001567">
    <property type="entry name" value="PRK00389.1"/>
    <property type="match status" value="1"/>
</dbReference>
<evidence type="ECO:0000256" key="5">
    <source>
        <dbReference type="ARBA" id="ARBA00022576"/>
    </source>
</evidence>
<keyword evidence="7 11" id="KW-0809">Transit peptide</keyword>
<dbReference type="FunFam" id="2.40.30.110:FF:000002">
    <property type="entry name" value="Aminomethyltransferase"/>
    <property type="match status" value="1"/>
</dbReference>
<dbReference type="PIRSF" id="PIRSF006487">
    <property type="entry name" value="GcvT"/>
    <property type="match status" value="1"/>
</dbReference>
<evidence type="ECO:0000256" key="3">
    <source>
        <dbReference type="ARBA" id="ARBA00008609"/>
    </source>
</evidence>
<dbReference type="Gene3D" id="3.30.70.1400">
    <property type="entry name" value="Aminomethyltransferase beta-barrel domains"/>
    <property type="match status" value="1"/>
</dbReference>
<evidence type="ECO:0000256" key="1">
    <source>
        <dbReference type="ARBA" id="ARBA00003631"/>
    </source>
</evidence>
<dbReference type="EC" id="2.1.2.10" evidence="11"/>
<evidence type="ECO:0000256" key="8">
    <source>
        <dbReference type="ARBA" id="ARBA00023128"/>
    </source>
</evidence>
<organism evidence="14">
    <name type="scientific">Culicoides sonorensis</name>
    <name type="common">Biting midge</name>
    <dbReference type="NCBI Taxonomy" id="179676"/>
    <lineage>
        <taxon>Eukaryota</taxon>
        <taxon>Metazoa</taxon>
        <taxon>Ecdysozoa</taxon>
        <taxon>Arthropoda</taxon>
        <taxon>Hexapoda</taxon>
        <taxon>Insecta</taxon>
        <taxon>Pterygota</taxon>
        <taxon>Neoptera</taxon>
        <taxon>Endopterygota</taxon>
        <taxon>Diptera</taxon>
        <taxon>Nematocera</taxon>
        <taxon>Chironomoidea</taxon>
        <taxon>Ceratopogonidae</taxon>
        <taxon>Ceratopogoninae</taxon>
        <taxon>Culicoides</taxon>
        <taxon>Monoculicoides</taxon>
    </lineage>
</organism>
<dbReference type="VEuPathDB" id="VectorBase:CSON000206"/>
<dbReference type="InterPro" id="IPR028896">
    <property type="entry name" value="GcvT/YgfZ/DmdA"/>
</dbReference>
<keyword evidence="5 11" id="KW-0032">Aminotransferase</keyword>
<dbReference type="EMBL" id="UFQT01000102">
    <property type="protein sequence ID" value="SSX20013.1"/>
    <property type="molecule type" value="Genomic_DNA"/>
</dbReference>
<dbReference type="FunFam" id="4.10.1250.10:FF:000002">
    <property type="entry name" value="Aminomethyltransferase"/>
    <property type="match status" value="1"/>
</dbReference>
<comment type="subunit">
    <text evidence="4 11">The glycine cleavage system is composed of four proteins: P, T, L and H.</text>
</comment>
<dbReference type="GO" id="GO:0005739">
    <property type="term" value="C:mitochondrion"/>
    <property type="evidence" value="ECO:0007669"/>
    <property type="project" value="UniProtKB-SubCell"/>
</dbReference>
<dbReference type="SUPFAM" id="SSF103025">
    <property type="entry name" value="Folate-binding domain"/>
    <property type="match status" value="1"/>
</dbReference>
<dbReference type="SUPFAM" id="SSF101790">
    <property type="entry name" value="Aminomethyltransferase beta-barrel domain"/>
    <property type="match status" value="1"/>
</dbReference>
<dbReference type="GO" id="GO:0005960">
    <property type="term" value="C:glycine cleavage complex"/>
    <property type="evidence" value="ECO:0007669"/>
    <property type="project" value="InterPro"/>
</dbReference>
<evidence type="ECO:0000259" key="12">
    <source>
        <dbReference type="Pfam" id="PF01571"/>
    </source>
</evidence>
<feature type="domain" description="Aminomethyltransferase C-terminal" evidence="13">
    <location>
        <begin position="328"/>
        <end position="405"/>
    </location>
</feature>
<dbReference type="InterPro" id="IPR027266">
    <property type="entry name" value="TrmE/GcvT-like"/>
</dbReference>
<accession>A0A336LTL8</accession>
<evidence type="ECO:0000256" key="11">
    <source>
        <dbReference type="RuleBase" id="RU003981"/>
    </source>
</evidence>
<dbReference type="AlphaFoldDB" id="A0A336LTL8"/>
<dbReference type="InterPro" id="IPR029043">
    <property type="entry name" value="GcvT/YgfZ_C"/>
</dbReference>
<evidence type="ECO:0000256" key="6">
    <source>
        <dbReference type="ARBA" id="ARBA00022679"/>
    </source>
</evidence>